<evidence type="ECO:0000256" key="11">
    <source>
        <dbReference type="SAM" id="Phobius"/>
    </source>
</evidence>
<evidence type="ECO:0000256" key="3">
    <source>
        <dbReference type="ARBA" id="ARBA00021907"/>
    </source>
</evidence>
<keyword evidence="6 11" id="KW-0812">Transmembrane</keyword>
<sequence length="306" mass="34188">MRKTFYFLRTAVENLQINRMMAFFSFLSLSLTLTLFGVFLLFYYNVQNLLRSMQEDVQFSIYLSDGTAEEEVRSIKERLSSDDRISSVTYISKEEALAIFKKEFHDESLLNSLGGNPLPASFEVKVKGEYQDPRQLSVMVDRFKRLPGVEEIAYGSEWLQNLDAFLILLKKVGIGVGGLLSVAIVTIIANTVRLHFYSRRDEIEVMNLIGATHSFIKIPFFIEGSLIGLISGWISVLMLFALFHFSQPHLQSIGGMIGGFLNPLFLPAPFLFGITVGGGVLGGVAGFLSLSVLLKARFPTDGKKQT</sequence>
<reference evidence="14 15" key="1">
    <citation type="journal article" date="2020" name="Nature">
        <title>Bacterial chemolithoautotrophy via manganese oxidation.</title>
        <authorList>
            <person name="Yu H."/>
            <person name="Leadbetter J.R."/>
        </authorList>
    </citation>
    <scope>NUCLEOTIDE SEQUENCE [LARGE SCALE GENOMIC DNA]</scope>
    <source>
        <strain evidence="14 15">Mn-1</strain>
    </source>
</reference>
<dbReference type="Proteomes" id="UP000534783">
    <property type="component" value="Unassembled WGS sequence"/>
</dbReference>
<dbReference type="EMBL" id="VTOW01000003">
    <property type="protein sequence ID" value="NKE72535.1"/>
    <property type="molecule type" value="Genomic_DNA"/>
</dbReference>
<dbReference type="RefSeq" id="WP_168062275.1">
    <property type="nucleotide sequence ID" value="NZ_VTOW01000003.1"/>
</dbReference>
<comment type="similarity">
    <text evidence="2 10">Belongs to the ABC-4 integral membrane protein family. FtsX subfamily.</text>
</comment>
<comment type="caution">
    <text evidence="14">The sequence shown here is derived from an EMBL/GenBank/DDBJ whole genome shotgun (WGS) entry which is preliminary data.</text>
</comment>
<dbReference type="InterPro" id="IPR004513">
    <property type="entry name" value="FtsX"/>
</dbReference>
<feature type="transmembrane region" description="Helical" evidence="11">
    <location>
        <begin position="172"/>
        <end position="192"/>
    </location>
</feature>
<dbReference type="GO" id="GO:0051301">
    <property type="term" value="P:cell division"/>
    <property type="evidence" value="ECO:0007669"/>
    <property type="project" value="UniProtKB-KW"/>
</dbReference>
<evidence type="ECO:0000256" key="5">
    <source>
        <dbReference type="ARBA" id="ARBA00022618"/>
    </source>
</evidence>
<evidence type="ECO:0000259" key="12">
    <source>
        <dbReference type="Pfam" id="PF02687"/>
    </source>
</evidence>
<evidence type="ECO:0000256" key="2">
    <source>
        <dbReference type="ARBA" id="ARBA00007379"/>
    </source>
</evidence>
<accession>A0A7X6ICI1</accession>
<feature type="transmembrane region" description="Helical" evidence="11">
    <location>
        <begin position="21"/>
        <end position="44"/>
    </location>
</feature>
<organism evidence="14 15">
    <name type="scientific">Candidatus Manganitrophus noduliformans</name>
    <dbReference type="NCBI Taxonomy" id="2606439"/>
    <lineage>
        <taxon>Bacteria</taxon>
        <taxon>Pseudomonadati</taxon>
        <taxon>Nitrospirota</taxon>
        <taxon>Nitrospiria</taxon>
        <taxon>Candidatus Troglogloeales</taxon>
        <taxon>Candidatus Manganitrophaceae</taxon>
        <taxon>Candidatus Manganitrophus</taxon>
    </lineage>
</organism>
<proteinExistence type="inferred from homology"/>
<evidence type="ECO:0000256" key="4">
    <source>
        <dbReference type="ARBA" id="ARBA00022475"/>
    </source>
</evidence>
<evidence type="ECO:0000256" key="8">
    <source>
        <dbReference type="ARBA" id="ARBA00023136"/>
    </source>
</evidence>
<dbReference type="InterPro" id="IPR040690">
    <property type="entry name" value="FtsX_ECD"/>
</dbReference>
<dbReference type="Pfam" id="PF02687">
    <property type="entry name" value="FtsX"/>
    <property type="match status" value="1"/>
</dbReference>
<dbReference type="PANTHER" id="PTHR47755:SF1">
    <property type="entry name" value="CELL DIVISION PROTEIN FTSX"/>
    <property type="match status" value="1"/>
</dbReference>
<evidence type="ECO:0000256" key="10">
    <source>
        <dbReference type="PIRNR" id="PIRNR003097"/>
    </source>
</evidence>
<dbReference type="PANTHER" id="PTHR47755">
    <property type="entry name" value="CELL DIVISION PROTEIN FTSX"/>
    <property type="match status" value="1"/>
</dbReference>
<dbReference type="InterPro" id="IPR003838">
    <property type="entry name" value="ABC3_permease_C"/>
</dbReference>
<name>A0A7X6ICI1_9BACT</name>
<protein>
    <recommendedName>
        <fullName evidence="3 10">Cell division protein FtsX</fullName>
    </recommendedName>
</protein>
<feature type="transmembrane region" description="Helical" evidence="11">
    <location>
        <begin position="265"/>
        <end position="294"/>
    </location>
</feature>
<dbReference type="Pfam" id="PF18075">
    <property type="entry name" value="FtsX_ECD"/>
    <property type="match status" value="1"/>
</dbReference>
<dbReference type="GO" id="GO:0005886">
    <property type="term" value="C:plasma membrane"/>
    <property type="evidence" value="ECO:0007669"/>
    <property type="project" value="UniProtKB-SubCell"/>
</dbReference>
<dbReference type="Gene3D" id="3.30.70.3040">
    <property type="match status" value="1"/>
</dbReference>
<evidence type="ECO:0000256" key="9">
    <source>
        <dbReference type="ARBA" id="ARBA00023306"/>
    </source>
</evidence>
<evidence type="ECO:0000256" key="1">
    <source>
        <dbReference type="ARBA" id="ARBA00004651"/>
    </source>
</evidence>
<keyword evidence="4 10" id="KW-1003">Cell membrane</keyword>
<keyword evidence="5 10" id="KW-0132">Cell division</keyword>
<evidence type="ECO:0000313" key="15">
    <source>
        <dbReference type="Proteomes" id="UP000534783"/>
    </source>
</evidence>
<gene>
    <name evidence="14" type="ORF">MNODULE_17425</name>
</gene>
<keyword evidence="9 10" id="KW-0131">Cell cycle</keyword>
<dbReference type="AlphaFoldDB" id="A0A7X6ICI1"/>
<evidence type="ECO:0000256" key="6">
    <source>
        <dbReference type="ARBA" id="ARBA00022692"/>
    </source>
</evidence>
<comment type="subcellular location">
    <subcellularLocation>
        <location evidence="1">Cell membrane</location>
        <topology evidence="1">Multi-pass membrane protein</topology>
    </subcellularLocation>
</comment>
<evidence type="ECO:0000313" key="14">
    <source>
        <dbReference type="EMBL" id="NKE72535.1"/>
    </source>
</evidence>
<evidence type="ECO:0000259" key="13">
    <source>
        <dbReference type="Pfam" id="PF18075"/>
    </source>
</evidence>
<evidence type="ECO:0000256" key="7">
    <source>
        <dbReference type="ARBA" id="ARBA00022989"/>
    </source>
</evidence>
<keyword evidence="7 11" id="KW-1133">Transmembrane helix</keyword>
<keyword evidence="15" id="KW-1185">Reference proteome</keyword>
<dbReference type="PIRSF" id="PIRSF003097">
    <property type="entry name" value="FtsX"/>
    <property type="match status" value="1"/>
</dbReference>
<keyword evidence="8 10" id="KW-0472">Membrane</keyword>
<feature type="domain" description="FtsX extracellular" evidence="13">
    <location>
        <begin position="57"/>
        <end position="152"/>
    </location>
</feature>
<feature type="domain" description="ABC3 transporter permease C-terminal" evidence="12">
    <location>
        <begin position="176"/>
        <end position="295"/>
    </location>
</feature>
<feature type="transmembrane region" description="Helical" evidence="11">
    <location>
        <begin position="226"/>
        <end position="245"/>
    </location>
</feature>